<reference evidence="1 2" key="1">
    <citation type="submission" date="2019-05" db="EMBL/GenBank/DDBJ databases">
        <title>Another draft genome of Portunus trituberculatus and its Hox gene families provides insights of decapod evolution.</title>
        <authorList>
            <person name="Jeong J.-H."/>
            <person name="Song I."/>
            <person name="Kim S."/>
            <person name="Choi T."/>
            <person name="Kim D."/>
            <person name="Ryu S."/>
            <person name="Kim W."/>
        </authorList>
    </citation>
    <scope>NUCLEOTIDE SEQUENCE [LARGE SCALE GENOMIC DNA]</scope>
    <source>
        <tissue evidence="1">Muscle</tissue>
    </source>
</reference>
<comment type="caution">
    <text evidence="1">The sequence shown here is derived from an EMBL/GenBank/DDBJ whole genome shotgun (WGS) entry which is preliminary data.</text>
</comment>
<protein>
    <submittedName>
        <fullName evidence="1">Uncharacterized protein</fullName>
    </submittedName>
</protein>
<evidence type="ECO:0000313" key="1">
    <source>
        <dbReference type="EMBL" id="MPC92710.1"/>
    </source>
</evidence>
<gene>
    <name evidence="1" type="ORF">E2C01_087815</name>
</gene>
<organism evidence="1 2">
    <name type="scientific">Portunus trituberculatus</name>
    <name type="common">Swimming crab</name>
    <name type="synonym">Neptunus trituberculatus</name>
    <dbReference type="NCBI Taxonomy" id="210409"/>
    <lineage>
        <taxon>Eukaryota</taxon>
        <taxon>Metazoa</taxon>
        <taxon>Ecdysozoa</taxon>
        <taxon>Arthropoda</taxon>
        <taxon>Crustacea</taxon>
        <taxon>Multicrustacea</taxon>
        <taxon>Malacostraca</taxon>
        <taxon>Eumalacostraca</taxon>
        <taxon>Eucarida</taxon>
        <taxon>Decapoda</taxon>
        <taxon>Pleocyemata</taxon>
        <taxon>Brachyura</taxon>
        <taxon>Eubrachyura</taxon>
        <taxon>Portunoidea</taxon>
        <taxon>Portunidae</taxon>
        <taxon>Portuninae</taxon>
        <taxon>Portunus</taxon>
    </lineage>
</organism>
<accession>A0A5B7J7M5</accession>
<keyword evidence="2" id="KW-1185">Reference proteome</keyword>
<proteinExistence type="predicted"/>
<evidence type="ECO:0000313" key="2">
    <source>
        <dbReference type="Proteomes" id="UP000324222"/>
    </source>
</evidence>
<sequence length="51" mass="6057">MGLSLKNSGLREKWEETGFQTEWLMSRTYSVSIGSFKRRLDKIMDGDDRWN</sequence>
<dbReference type="AlphaFoldDB" id="A0A5B7J7M5"/>
<name>A0A5B7J7M5_PORTR</name>
<dbReference type="Proteomes" id="UP000324222">
    <property type="component" value="Unassembled WGS sequence"/>
</dbReference>
<dbReference type="EMBL" id="VSRR010092225">
    <property type="protein sequence ID" value="MPC92710.1"/>
    <property type="molecule type" value="Genomic_DNA"/>
</dbReference>